<comment type="caution">
    <text evidence="1">The sequence shown here is derived from an EMBL/GenBank/DDBJ whole genome shotgun (WGS) entry which is preliminary data.</text>
</comment>
<dbReference type="AlphaFoldDB" id="A0A8S9G5B4"/>
<dbReference type="EMBL" id="QGKW02002005">
    <property type="protein sequence ID" value="KAF2541245.1"/>
    <property type="molecule type" value="Genomic_DNA"/>
</dbReference>
<reference evidence="1" key="1">
    <citation type="submission" date="2019-12" db="EMBL/GenBank/DDBJ databases">
        <title>Genome sequencing and annotation of Brassica cretica.</title>
        <authorList>
            <person name="Studholme D.J."/>
            <person name="Sarris P.F."/>
        </authorList>
    </citation>
    <scope>NUCLEOTIDE SEQUENCE</scope>
    <source>
        <strain evidence="1">PFS-001/15</strain>
        <tissue evidence="1">Leaf</tissue>
    </source>
</reference>
<protein>
    <submittedName>
        <fullName evidence="1">Uncharacterized protein</fullName>
    </submittedName>
</protein>
<proteinExistence type="predicted"/>
<accession>A0A8S9G5B4</accession>
<organism evidence="1 2">
    <name type="scientific">Brassica cretica</name>
    <name type="common">Mustard</name>
    <dbReference type="NCBI Taxonomy" id="69181"/>
    <lineage>
        <taxon>Eukaryota</taxon>
        <taxon>Viridiplantae</taxon>
        <taxon>Streptophyta</taxon>
        <taxon>Embryophyta</taxon>
        <taxon>Tracheophyta</taxon>
        <taxon>Spermatophyta</taxon>
        <taxon>Magnoliopsida</taxon>
        <taxon>eudicotyledons</taxon>
        <taxon>Gunneridae</taxon>
        <taxon>Pentapetalae</taxon>
        <taxon>rosids</taxon>
        <taxon>malvids</taxon>
        <taxon>Brassicales</taxon>
        <taxon>Brassicaceae</taxon>
        <taxon>Brassiceae</taxon>
        <taxon>Brassica</taxon>
    </lineage>
</organism>
<sequence length="150" mass="17166">MICLRYMEASIEEQTIMDVGCTRRSMSETVRSLRSDLVCSALDRSLRSDRLVRGSVATKGPTEWLGRLLRNNRPSGLVGRYVTTDRVAWLVATFDEPTEPSARFHRKVLRKDFFTEITFRKSVHADFYGYLDVNFAVSVFDPNNSFSVLS</sequence>
<name>A0A8S9G5B4_BRACR</name>
<evidence type="ECO:0000313" key="1">
    <source>
        <dbReference type="EMBL" id="KAF2541245.1"/>
    </source>
</evidence>
<dbReference type="Proteomes" id="UP000712281">
    <property type="component" value="Unassembled WGS sequence"/>
</dbReference>
<evidence type="ECO:0000313" key="2">
    <source>
        <dbReference type="Proteomes" id="UP000712281"/>
    </source>
</evidence>
<gene>
    <name evidence="1" type="ORF">F2Q68_00030897</name>
</gene>